<comment type="caution">
    <text evidence="17">The sequence shown here is derived from an EMBL/GenBank/DDBJ whole genome shotgun (WGS) entry which is preliminary data.</text>
</comment>
<evidence type="ECO:0000256" key="5">
    <source>
        <dbReference type="ARBA" id="ARBA00011261"/>
    </source>
</evidence>
<dbReference type="GO" id="GO:0032981">
    <property type="term" value="P:mitochondrial respiratory chain complex I assembly"/>
    <property type="evidence" value="ECO:0007669"/>
    <property type="project" value="TreeGrafter"/>
</dbReference>
<feature type="disulfide bond" evidence="16">
    <location>
        <begin position="24"/>
        <end position="34"/>
    </location>
</feature>
<protein>
    <recommendedName>
        <fullName evidence="6">NADH dehydrogenase [ubiquinone] iron-sulfur protein 5</fullName>
    </recommendedName>
    <alternativeName>
        <fullName evidence="14">Complex I-15 kDa</fullName>
    </alternativeName>
    <alternativeName>
        <fullName evidence="15">NADH-ubiquinone oxidoreductase 15 kDa subunit</fullName>
    </alternativeName>
</protein>
<gene>
    <name evidence="17" type="ORF">BCR39DRAFT_552149</name>
</gene>
<keyword evidence="13 16" id="KW-1015">Disulfide bond</keyword>
<evidence type="ECO:0000313" key="17">
    <source>
        <dbReference type="EMBL" id="ORY22121.1"/>
    </source>
</evidence>
<dbReference type="Proteomes" id="UP000193986">
    <property type="component" value="Unassembled WGS sequence"/>
</dbReference>
<dbReference type="EMBL" id="MCFC01000098">
    <property type="protein sequence ID" value="ORY22121.1"/>
    <property type="molecule type" value="Genomic_DNA"/>
</dbReference>
<comment type="similarity">
    <text evidence="4">Belongs to the complex I NDUFS5 subunit family.</text>
</comment>
<keyword evidence="18" id="KW-1185">Reference proteome</keyword>
<proteinExistence type="inferred from homology"/>
<keyword evidence="7" id="KW-0813">Transport</keyword>
<dbReference type="OrthoDB" id="9992197at2759"/>
<comment type="function">
    <text evidence="1">Accessory subunit of the mitochondrial membrane respiratory chain NADH dehydrogenase (Complex I), that is believed not to be involved in catalysis. Complex I functions in the transfer of electrons from NADH to the respiratory chain. The immediate electron acceptor for the enzyme is believed to be ubiquinone.</text>
</comment>
<dbReference type="CDD" id="cd24141">
    <property type="entry name" value="NDUFS5-like"/>
    <property type="match status" value="1"/>
</dbReference>
<evidence type="ECO:0000256" key="9">
    <source>
        <dbReference type="ARBA" id="ARBA00022792"/>
    </source>
</evidence>
<name>A0A1Y2AHS1_9TREE</name>
<dbReference type="Pfam" id="PF10200">
    <property type="entry name" value="Ndufs5"/>
    <property type="match status" value="1"/>
</dbReference>
<evidence type="ECO:0000256" key="1">
    <source>
        <dbReference type="ARBA" id="ARBA00003195"/>
    </source>
</evidence>
<evidence type="ECO:0000256" key="2">
    <source>
        <dbReference type="ARBA" id="ARBA00004569"/>
    </source>
</evidence>
<evidence type="ECO:0000256" key="14">
    <source>
        <dbReference type="ARBA" id="ARBA00031222"/>
    </source>
</evidence>
<keyword evidence="10" id="KW-0249">Electron transport</keyword>
<feature type="disulfide bond" evidence="16">
    <location>
        <begin position="14"/>
        <end position="44"/>
    </location>
</feature>
<keyword evidence="11" id="KW-0496">Mitochondrion</keyword>
<keyword evidence="9" id="KW-0999">Mitochondrion inner membrane</keyword>
<organism evidence="17 18">
    <name type="scientific">Naematelia encephala</name>
    <dbReference type="NCBI Taxonomy" id="71784"/>
    <lineage>
        <taxon>Eukaryota</taxon>
        <taxon>Fungi</taxon>
        <taxon>Dikarya</taxon>
        <taxon>Basidiomycota</taxon>
        <taxon>Agaricomycotina</taxon>
        <taxon>Tremellomycetes</taxon>
        <taxon>Tremellales</taxon>
        <taxon>Naemateliaceae</taxon>
        <taxon>Naematelia</taxon>
    </lineage>
</organism>
<evidence type="ECO:0000313" key="18">
    <source>
        <dbReference type="Proteomes" id="UP000193986"/>
    </source>
</evidence>
<keyword evidence="8" id="KW-0679">Respiratory chain</keyword>
<dbReference type="PANTHER" id="PTHR15224:SF1">
    <property type="entry name" value="NADH DEHYDROGENASE [UBIQUINONE] IRON-SULFUR PROTEIN 5"/>
    <property type="match status" value="1"/>
</dbReference>
<comment type="subunit">
    <text evidence="5">Mammalian complex I is composed of 45 different subunits. This is a component of the iron-sulfur (IP) fragment of the enzyme.</text>
</comment>
<dbReference type="InParanoid" id="A0A1Y2AHS1"/>
<evidence type="ECO:0000256" key="8">
    <source>
        <dbReference type="ARBA" id="ARBA00022660"/>
    </source>
</evidence>
<evidence type="ECO:0000256" key="15">
    <source>
        <dbReference type="ARBA" id="ARBA00032739"/>
    </source>
</evidence>
<reference evidence="17 18" key="1">
    <citation type="submission" date="2016-07" db="EMBL/GenBank/DDBJ databases">
        <title>Pervasive Adenine N6-methylation of Active Genes in Fungi.</title>
        <authorList>
            <consortium name="DOE Joint Genome Institute"/>
            <person name="Mondo S.J."/>
            <person name="Dannebaum R.O."/>
            <person name="Kuo R.C."/>
            <person name="Labutti K."/>
            <person name="Haridas S."/>
            <person name="Kuo A."/>
            <person name="Salamov A."/>
            <person name="Ahrendt S.R."/>
            <person name="Lipzen A."/>
            <person name="Sullivan W."/>
            <person name="Andreopoulos W.B."/>
            <person name="Clum A."/>
            <person name="Lindquist E."/>
            <person name="Daum C."/>
            <person name="Ramamoorthy G.K."/>
            <person name="Gryganskyi A."/>
            <person name="Culley D."/>
            <person name="Magnuson J.K."/>
            <person name="James T.Y."/>
            <person name="O'Malley M.A."/>
            <person name="Stajich J.E."/>
            <person name="Spatafora J.W."/>
            <person name="Visel A."/>
            <person name="Grigoriev I.V."/>
        </authorList>
    </citation>
    <scope>NUCLEOTIDE SEQUENCE [LARGE SCALE GENOMIC DNA]</scope>
    <source>
        <strain evidence="17 18">68-887.2</strain>
    </source>
</reference>
<dbReference type="GO" id="GO:0005743">
    <property type="term" value="C:mitochondrial inner membrane"/>
    <property type="evidence" value="ECO:0007669"/>
    <property type="project" value="UniProtKB-SubCell"/>
</dbReference>
<evidence type="ECO:0000256" key="6">
    <source>
        <dbReference type="ARBA" id="ARBA00013482"/>
    </source>
</evidence>
<dbReference type="AlphaFoldDB" id="A0A1Y2AHS1"/>
<evidence type="ECO:0000256" key="3">
    <source>
        <dbReference type="ARBA" id="ARBA00004637"/>
    </source>
</evidence>
<accession>A0A1Y2AHS1</accession>
<evidence type="ECO:0000256" key="12">
    <source>
        <dbReference type="ARBA" id="ARBA00023136"/>
    </source>
</evidence>
<evidence type="ECO:0000256" key="4">
    <source>
        <dbReference type="ARBA" id="ARBA00007372"/>
    </source>
</evidence>
<evidence type="ECO:0000256" key="16">
    <source>
        <dbReference type="PIRSR" id="PIRSR619342-50"/>
    </source>
</evidence>
<evidence type="ECO:0000256" key="7">
    <source>
        <dbReference type="ARBA" id="ARBA00022448"/>
    </source>
</evidence>
<dbReference type="GO" id="GO:0005758">
    <property type="term" value="C:mitochondrial intermembrane space"/>
    <property type="evidence" value="ECO:0007669"/>
    <property type="project" value="UniProtKB-SubCell"/>
</dbReference>
<comment type="subcellular location">
    <subcellularLocation>
        <location evidence="3">Mitochondrion inner membrane</location>
        <topology evidence="3">Peripheral membrane protein</topology>
    </subcellularLocation>
    <subcellularLocation>
        <location evidence="2">Mitochondrion intermembrane space</location>
    </subcellularLocation>
</comment>
<evidence type="ECO:0000256" key="13">
    <source>
        <dbReference type="ARBA" id="ARBA00023157"/>
    </source>
</evidence>
<evidence type="ECO:0000256" key="10">
    <source>
        <dbReference type="ARBA" id="ARBA00022982"/>
    </source>
</evidence>
<dbReference type="PANTHER" id="PTHR15224">
    <property type="entry name" value="NADH DEHYDROGENASE [UBIQUINONE] IRON-SULFUR PROTEIN 5"/>
    <property type="match status" value="1"/>
</dbReference>
<keyword evidence="12" id="KW-0472">Membrane</keyword>
<sequence length="100" mass="11283">MSSGFGYRGGPARCHIFWQEFLRCQALASEREDCVLTRDDYLECLHRTKEIARAKEIKAHFIEKQIQETHDKRQAAEKAASGVIVSLGLIEDDSGDSGKK</sequence>
<dbReference type="STRING" id="71784.A0A1Y2AHS1"/>
<evidence type="ECO:0000256" key="11">
    <source>
        <dbReference type="ARBA" id="ARBA00023128"/>
    </source>
</evidence>
<dbReference type="InterPro" id="IPR019342">
    <property type="entry name" value="NADH_UbQ_OxRdtase_FeS-su5"/>
</dbReference>